<sequence>MAELSNRRRQGERMGVLCGLGMGRTRVRRQQRRSWAVHGLKDRRRQLRFDGAHGDGNLGWVPFFTLLSISFCGAEWMDGGMQELTVELGMVRKHDKSMAGLL</sequence>
<comment type="caution">
    <text evidence="1">The sequence shown here is derived from an EMBL/GenBank/DDBJ whole genome shotgun (WGS) entry which is preliminary data.</text>
</comment>
<organism evidence="1 2">
    <name type="scientific">Rubus argutus</name>
    <name type="common">Southern blackberry</name>
    <dbReference type="NCBI Taxonomy" id="59490"/>
    <lineage>
        <taxon>Eukaryota</taxon>
        <taxon>Viridiplantae</taxon>
        <taxon>Streptophyta</taxon>
        <taxon>Embryophyta</taxon>
        <taxon>Tracheophyta</taxon>
        <taxon>Spermatophyta</taxon>
        <taxon>Magnoliopsida</taxon>
        <taxon>eudicotyledons</taxon>
        <taxon>Gunneridae</taxon>
        <taxon>Pentapetalae</taxon>
        <taxon>rosids</taxon>
        <taxon>fabids</taxon>
        <taxon>Rosales</taxon>
        <taxon>Rosaceae</taxon>
        <taxon>Rosoideae</taxon>
        <taxon>Rosoideae incertae sedis</taxon>
        <taxon>Rubus</taxon>
    </lineage>
</organism>
<accession>A0AAW1X029</accession>
<gene>
    <name evidence="1" type="ORF">M0R45_026078</name>
</gene>
<protein>
    <submittedName>
        <fullName evidence="1">Uncharacterized protein</fullName>
    </submittedName>
</protein>
<reference evidence="1 2" key="1">
    <citation type="journal article" date="2023" name="G3 (Bethesda)">
        <title>A chromosome-length genome assembly and annotation of blackberry (Rubus argutus, cv. 'Hillquist').</title>
        <authorList>
            <person name="Bruna T."/>
            <person name="Aryal R."/>
            <person name="Dudchenko O."/>
            <person name="Sargent D.J."/>
            <person name="Mead D."/>
            <person name="Buti M."/>
            <person name="Cavallini A."/>
            <person name="Hytonen T."/>
            <person name="Andres J."/>
            <person name="Pham M."/>
            <person name="Weisz D."/>
            <person name="Mascagni F."/>
            <person name="Usai G."/>
            <person name="Natali L."/>
            <person name="Bassil N."/>
            <person name="Fernandez G.E."/>
            <person name="Lomsadze A."/>
            <person name="Armour M."/>
            <person name="Olukolu B."/>
            <person name="Poorten T."/>
            <person name="Britton C."/>
            <person name="Davik J."/>
            <person name="Ashrafi H."/>
            <person name="Aiden E.L."/>
            <person name="Borodovsky M."/>
            <person name="Worthington M."/>
        </authorList>
    </citation>
    <scope>NUCLEOTIDE SEQUENCE [LARGE SCALE GENOMIC DNA]</scope>
    <source>
        <strain evidence="1">PI 553951</strain>
    </source>
</reference>
<evidence type="ECO:0000313" key="1">
    <source>
        <dbReference type="EMBL" id="KAK9928965.1"/>
    </source>
</evidence>
<dbReference type="Proteomes" id="UP001457282">
    <property type="component" value="Unassembled WGS sequence"/>
</dbReference>
<name>A0AAW1X029_RUBAR</name>
<evidence type="ECO:0000313" key="2">
    <source>
        <dbReference type="Proteomes" id="UP001457282"/>
    </source>
</evidence>
<dbReference type="AlphaFoldDB" id="A0AAW1X029"/>
<dbReference type="EMBL" id="JBEDUW010000005">
    <property type="protein sequence ID" value="KAK9928965.1"/>
    <property type="molecule type" value="Genomic_DNA"/>
</dbReference>
<proteinExistence type="predicted"/>
<keyword evidence="2" id="KW-1185">Reference proteome</keyword>